<dbReference type="PANTHER" id="PTHR31836">
    <property type="match status" value="1"/>
</dbReference>
<feature type="chain" id="PRO_5035689152" description="Chitin-binding type-1 domain-containing protein" evidence="4">
    <location>
        <begin position="23"/>
        <end position="179"/>
    </location>
</feature>
<keyword evidence="3" id="KW-1015">Disulfide bond</keyword>
<dbReference type="EMBL" id="CAJNRF010005492">
    <property type="protein sequence ID" value="CAF2071500.1"/>
    <property type="molecule type" value="Genomic_DNA"/>
</dbReference>
<dbReference type="InterPro" id="IPR001002">
    <property type="entry name" value="Chitin-bd_1"/>
</dbReference>
<dbReference type="Proteomes" id="UP000663855">
    <property type="component" value="Unassembled WGS sequence"/>
</dbReference>
<proteinExistence type="predicted"/>
<dbReference type="Pfam" id="PF00187">
    <property type="entry name" value="Chitin_bind_1"/>
    <property type="match status" value="1"/>
</dbReference>
<dbReference type="EMBL" id="CAJNOV010007258">
    <property type="protein sequence ID" value="CAF1275099.1"/>
    <property type="molecule type" value="Genomic_DNA"/>
</dbReference>
<evidence type="ECO:0000313" key="7">
    <source>
        <dbReference type="EMBL" id="CAF2071500.1"/>
    </source>
</evidence>
<dbReference type="InterPro" id="IPR018371">
    <property type="entry name" value="Chitin-binding_1_CS"/>
</dbReference>
<dbReference type="Pfam" id="PF03330">
    <property type="entry name" value="DPBB_1"/>
    <property type="match status" value="1"/>
</dbReference>
<evidence type="ECO:0000313" key="6">
    <source>
        <dbReference type="EMBL" id="CAF1275099.1"/>
    </source>
</evidence>
<evidence type="ECO:0000259" key="5">
    <source>
        <dbReference type="PROSITE" id="PS50941"/>
    </source>
</evidence>
<evidence type="ECO:0000313" key="9">
    <source>
        <dbReference type="Proteomes" id="UP000663856"/>
    </source>
</evidence>
<protein>
    <recommendedName>
        <fullName evidence="5">Chitin-binding type-1 domain-containing protein</fullName>
    </recommendedName>
</protein>
<dbReference type="Gene3D" id="3.30.60.10">
    <property type="entry name" value="Endochitinase-like"/>
    <property type="match status" value="1"/>
</dbReference>
<dbReference type="PANTHER" id="PTHR31836:SF28">
    <property type="entry name" value="SRCR DOMAIN-CONTAINING PROTEIN-RELATED"/>
    <property type="match status" value="1"/>
</dbReference>
<feature type="disulfide bond" evidence="3">
    <location>
        <begin position="29"/>
        <end position="41"/>
    </location>
</feature>
<evidence type="ECO:0000313" key="8">
    <source>
        <dbReference type="EMBL" id="CAF3999874.1"/>
    </source>
</evidence>
<dbReference type="SUPFAM" id="SSF57016">
    <property type="entry name" value="Plant lectins/antimicrobial peptides"/>
    <property type="match status" value="1"/>
</dbReference>
<dbReference type="AlphaFoldDB" id="A0A816RAZ9"/>
<reference evidence="7" key="1">
    <citation type="submission" date="2021-02" db="EMBL/GenBank/DDBJ databases">
        <authorList>
            <person name="Nowell W R."/>
        </authorList>
    </citation>
    <scope>NUCLEOTIDE SEQUENCE</scope>
</reference>
<organism evidence="7 9">
    <name type="scientific">Rotaria magnacalcarata</name>
    <dbReference type="NCBI Taxonomy" id="392030"/>
    <lineage>
        <taxon>Eukaryota</taxon>
        <taxon>Metazoa</taxon>
        <taxon>Spiralia</taxon>
        <taxon>Gnathifera</taxon>
        <taxon>Rotifera</taxon>
        <taxon>Eurotatoria</taxon>
        <taxon>Bdelloidea</taxon>
        <taxon>Philodinida</taxon>
        <taxon>Philodinidae</taxon>
        <taxon>Rotaria</taxon>
    </lineage>
</organism>
<evidence type="ECO:0000256" key="3">
    <source>
        <dbReference type="PROSITE-ProRule" id="PRU00261"/>
    </source>
</evidence>
<evidence type="ECO:0000256" key="1">
    <source>
        <dbReference type="ARBA" id="ARBA00022669"/>
    </source>
</evidence>
<dbReference type="Proteomes" id="UP000663856">
    <property type="component" value="Unassembled WGS sequence"/>
</dbReference>
<dbReference type="EMBL" id="CAJOBF010001972">
    <property type="protein sequence ID" value="CAF3999874.1"/>
    <property type="molecule type" value="Genomic_DNA"/>
</dbReference>
<dbReference type="PROSITE" id="PS00026">
    <property type="entry name" value="CHIT_BIND_I_1"/>
    <property type="match status" value="1"/>
</dbReference>
<dbReference type="SMART" id="SM00270">
    <property type="entry name" value="ChtBD1"/>
    <property type="match status" value="1"/>
</dbReference>
<evidence type="ECO:0000256" key="4">
    <source>
        <dbReference type="SAM" id="SignalP"/>
    </source>
</evidence>
<feature type="signal peptide" evidence="4">
    <location>
        <begin position="1"/>
        <end position="22"/>
    </location>
</feature>
<comment type="caution">
    <text evidence="3">Lacks conserved residue(s) required for the propagation of feature annotation.</text>
</comment>
<accession>A0A816RAZ9</accession>
<feature type="domain" description="Chitin-binding type-1" evidence="5">
    <location>
        <begin position="24"/>
        <end position="59"/>
    </location>
</feature>
<sequence length="179" mass="19395">MHRFSILSSIVCLLLILSNVIGYGTDCHCPANMCCSQWGYCGTTAEYCGAGCQQGKCWLSRSESNRQRPILSGSFHGRCTYYHVEGDYTACGTRHSDNEYIAALNAPQFDMHTPNGNPNRNSLCNRKIEVNGPRGSIVVQLVDRCAGCPHGGLDLSPAAFNAIAGSLSIGVVQVSWNMK</sequence>
<dbReference type="InterPro" id="IPR036861">
    <property type="entry name" value="Endochitinase-like_sf"/>
</dbReference>
<dbReference type="CDD" id="cd00035">
    <property type="entry name" value="ChtBD1"/>
    <property type="match status" value="1"/>
</dbReference>
<dbReference type="CDD" id="cd22191">
    <property type="entry name" value="DPBB_RlpA_EXP_N-like"/>
    <property type="match status" value="1"/>
</dbReference>
<dbReference type="PROSITE" id="PS50941">
    <property type="entry name" value="CHIT_BIND_I_2"/>
    <property type="match status" value="1"/>
</dbReference>
<keyword evidence="1 3" id="KW-0147">Chitin-binding</keyword>
<feature type="disulfide bond" evidence="3">
    <location>
        <begin position="34"/>
        <end position="48"/>
    </location>
</feature>
<dbReference type="GO" id="GO:0008061">
    <property type="term" value="F:chitin binding"/>
    <property type="evidence" value="ECO:0007669"/>
    <property type="project" value="UniProtKB-UniRule"/>
</dbReference>
<dbReference type="PRINTS" id="PR00451">
    <property type="entry name" value="CHITINBINDNG"/>
</dbReference>
<dbReference type="InterPro" id="IPR036908">
    <property type="entry name" value="RlpA-like_sf"/>
</dbReference>
<dbReference type="InterPro" id="IPR009009">
    <property type="entry name" value="RlpA-like_DPBB"/>
</dbReference>
<name>A0A816RAZ9_9BILA</name>
<dbReference type="SUPFAM" id="SSF50685">
    <property type="entry name" value="Barwin-like endoglucanases"/>
    <property type="match status" value="1"/>
</dbReference>
<dbReference type="Gene3D" id="2.40.40.10">
    <property type="entry name" value="RlpA-like domain"/>
    <property type="match status" value="1"/>
</dbReference>
<comment type="caution">
    <text evidence="7">The sequence shown here is derived from an EMBL/GenBank/DDBJ whole genome shotgun (WGS) entry which is preliminary data.</text>
</comment>
<gene>
    <name evidence="6" type="ORF">CJN711_LOCUS15677</name>
    <name evidence="8" type="ORF">UXM345_LOCUS16108</name>
    <name evidence="7" type="ORF">WKI299_LOCUS14256</name>
</gene>
<evidence type="ECO:0000256" key="2">
    <source>
        <dbReference type="ARBA" id="ARBA00022729"/>
    </source>
</evidence>
<dbReference type="InterPro" id="IPR051477">
    <property type="entry name" value="Expansin_CellWall"/>
</dbReference>
<keyword evidence="2 4" id="KW-0732">Signal</keyword>
<dbReference type="Proteomes" id="UP000663842">
    <property type="component" value="Unassembled WGS sequence"/>
</dbReference>